<organism evidence="7 8">
    <name type="scientific">Paenibacillus planticolens</name>
    <dbReference type="NCBI Taxonomy" id="2654976"/>
    <lineage>
        <taxon>Bacteria</taxon>
        <taxon>Bacillati</taxon>
        <taxon>Bacillota</taxon>
        <taxon>Bacilli</taxon>
        <taxon>Bacillales</taxon>
        <taxon>Paenibacillaceae</taxon>
        <taxon>Paenibacillus</taxon>
    </lineage>
</organism>
<name>A0ABX1ZFQ1_9BACL</name>
<sequence>MEEPMRNIIGKSYLRIFFYLAAFFTVIIIPFSYFLTNQYSKQALTEINDFISEKTDSLSQSFDYMLDNLQSYGLTMSQDPYISSWLKEDSETEDPLIAKEALSSLMNFMSLQPFISATYLVNMETGNVLDSVEGIHSLAEFKDRELINNAIRHRPAFLAFHRFEYDGRSLLALVIPSAQLKENRGYLVMVLDRSLLQKYLLQNRNNGNTEFSILDEQHSIVVGDVPSEFDHAAMNRIAEESAEQFTVKIKGNVYLIHHKKIQTENWQLYSIVKLKDVSGRVDRFQSKILLSCLILLILLFIGAFWNSKRSMGRFSVLAKQLQNLFGTRLQYANRAPFEEFTIIKSGLDYMMNNLEEMNSSRRNYQGLIKAEYLRHWILHGSISDAMRTELSYMTEIANNTDLNLAVFRLTGYSLFCEKYDYGSRKLLKYSIGNITQEIFMNGGYLCEPVDLGSDHLVLLFGCDTAKDSILGLLHEAAKQIGNWLGIQVVMAIGEQGAIRENLRTVYDRIYDLTFMNFLSGESKIYMQEDYDQLVKGHIVTLDESLIQEVIGLVKSGDRDRTHKVVERLFGQLQTLPYAECKVYLNIMLFRIVKAFSKVMDENDIKEGNQFLEKFDSLTEIKQWMLTEMDQIIDLAQAQTTGGRKNELAPEIADYVDLHLHDSMLTVEEIAEHLGYSGGYIRQIFKDTYQITLSDFILQKRVDRVKELLVTSDMPIIDIAERSGFQSRTTFFTAFKRVTQMTPSQYREQTTSTNDKEITNGQA</sequence>
<dbReference type="InterPro" id="IPR018062">
    <property type="entry name" value="HTH_AraC-typ_CS"/>
</dbReference>
<keyword evidence="8" id="KW-1185">Reference proteome</keyword>
<dbReference type="PROSITE" id="PS00041">
    <property type="entry name" value="HTH_ARAC_FAMILY_1"/>
    <property type="match status" value="1"/>
</dbReference>
<keyword evidence="2" id="KW-0238">DNA-binding</keyword>
<feature type="transmembrane region" description="Helical" evidence="5">
    <location>
        <begin position="12"/>
        <end position="35"/>
    </location>
</feature>
<dbReference type="Gene3D" id="1.10.10.60">
    <property type="entry name" value="Homeodomain-like"/>
    <property type="match status" value="2"/>
</dbReference>
<dbReference type="SUPFAM" id="SSF46689">
    <property type="entry name" value="Homeodomain-like"/>
    <property type="match status" value="1"/>
</dbReference>
<keyword evidence="5" id="KW-0472">Membrane</keyword>
<dbReference type="PROSITE" id="PS01124">
    <property type="entry name" value="HTH_ARAC_FAMILY_2"/>
    <property type="match status" value="1"/>
</dbReference>
<dbReference type="InterPro" id="IPR009057">
    <property type="entry name" value="Homeodomain-like_sf"/>
</dbReference>
<dbReference type="PANTHER" id="PTHR43280:SF2">
    <property type="entry name" value="HTH-TYPE TRANSCRIPTIONAL REGULATOR EXSA"/>
    <property type="match status" value="1"/>
</dbReference>
<dbReference type="EMBL" id="WHNZ01000010">
    <property type="protein sequence ID" value="NOU98910.1"/>
    <property type="molecule type" value="Genomic_DNA"/>
</dbReference>
<keyword evidence="3" id="KW-0804">Transcription</keyword>
<evidence type="ECO:0000256" key="1">
    <source>
        <dbReference type="ARBA" id="ARBA00023015"/>
    </source>
</evidence>
<gene>
    <name evidence="7" type="ORF">GC097_02595</name>
</gene>
<proteinExistence type="predicted"/>
<evidence type="ECO:0000256" key="4">
    <source>
        <dbReference type="SAM" id="MobiDB-lite"/>
    </source>
</evidence>
<feature type="region of interest" description="Disordered" evidence="4">
    <location>
        <begin position="742"/>
        <end position="762"/>
    </location>
</feature>
<feature type="domain" description="HTH araC/xylS-type" evidence="6">
    <location>
        <begin position="649"/>
        <end position="748"/>
    </location>
</feature>
<comment type="caution">
    <text evidence="7">The sequence shown here is derived from an EMBL/GenBank/DDBJ whole genome shotgun (WGS) entry which is preliminary data.</text>
</comment>
<dbReference type="Pfam" id="PF12833">
    <property type="entry name" value="HTH_18"/>
    <property type="match status" value="1"/>
</dbReference>
<keyword evidence="5" id="KW-0812">Transmembrane</keyword>
<dbReference type="InterPro" id="IPR018060">
    <property type="entry name" value="HTH_AraC"/>
</dbReference>
<dbReference type="Proteomes" id="UP000618579">
    <property type="component" value="Unassembled WGS sequence"/>
</dbReference>
<dbReference type="SMART" id="SM00342">
    <property type="entry name" value="HTH_ARAC"/>
    <property type="match status" value="1"/>
</dbReference>
<evidence type="ECO:0000313" key="7">
    <source>
        <dbReference type="EMBL" id="NOU98910.1"/>
    </source>
</evidence>
<evidence type="ECO:0000256" key="3">
    <source>
        <dbReference type="ARBA" id="ARBA00023163"/>
    </source>
</evidence>
<feature type="transmembrane region" description="Helical" evidence="5">
    <location>
        <begin position="288"/>
        <end position="305"/>
    </location>
</feature>
<accession>A0ABX1ZFQ1</accession>
<feature type="compositionally biased region" description="Polar residues" evidence="4">
    <location>
        <begin position="742"/>
        <end position="752"/>
    </location>
</feature>
<keyword evidence="5" id="KW-1133">Transmembrane helix</keyword>
<evidence type="ECO:0000259" key="6">
    <source>
        <dbReference type="PROSITE" id="PS01124"/>
    </source>
</evidence>
<feature type="compositionally biased region" description="Basic and acidic residues" evidence="4">
    <location>
        <begin position="753"/>
        <end position="762"/>
    </location>
</feature>
<keyword evidence="1" id="KW-0805">Transcription regulation</keyword>
<dbReference type="PANTHER" id="PTHR43280">
    <property type="entry name" value="ARAC-FAMILY TRANSCRIPTIONAL REGULATOR"/>
    <property type="match status" value="1"/>
</dbReference>
<evidence type="ECO:0000256" key="2">
    <source>
        <dbReference type="ARBA" id="ARBA00023125"/>
    </source>
</evidence>
<reference evidence="7 8" key="1">
    <citation type="submission" date="2019-10" db="EMBL/GenBank/DDBJ databases">
        <title>Description of Paenibacillus pedi sp. nov.</title>
        <authorList>
            <person name="Carlier A."/>
            <person name="Qi S."/>
        </authorList>
    </citation>
    <scope>NUCLEOTIDE SEQUENCE [LARGE SCALE GENOMIC DNA]</scope>
    <source>
        <strain evidence="7 8">LMG 31457</strain>
    </source>
</reference>
<evidence type="ECO:0000256" key="5">
    <source>
        <dbReference type="SAM" id="Phobius"/>
    </source>
</evidence>
<evidence type="ECO:0000313" key="8">
    <source>
        <dbReference type="Proteomes" id="UP000618579"/>
    </source>
</evidence>
<protein>
    <submittedName>
        <fullName evidence="7">Helix-turn-helix domain-containing protein</fullName>
    </submittedName>
</protein>